<protein>
    <recommendedName>
        <fullName evidence="2">Protein NO VEIN C-terminal domain-containing protein</fullName>
    </recommendedName>
</protein>
<reference evidence="4" key="1">
    <citation type="journal article" date="2019" name="Int. J. Syst. Evol. Microbiol.">
        <title>The Global Catalogue of Microorganisms (GCM) 10K type strain sequencing project: providing services to taxonomists for standard genome sequencing and annotation.</title>
        <authorList>
            <consortium name="The Broad Institute Genomics Platform"/>
            <consortium name="The Broad Institute Genome Sequencing Center for Infectious Disease"/>
            <person name="Wu L."/>
            <person name="Ma J."/>
        </authorList>
    </citation>
    <scope>NUCLEOTIDE SEQUENCE [LARGE SCALE GENOMIC DNA]</scope>
    <source>
        <strain evidence="4">JCM 16904</strain>
    </source>
</reference>
<feature type="domain" description="Protein NO VEIN C-terminal" evidence="2">
    <location>
        <begin position="212"/>
        <end position="278"/>
    </location>
</feature>
<evidence type="ECO:0000313" key="4">
    <source>
        <dbReference type="Proteomes" id="UP001500902"/>
    </source>
</evidence>
<organism evidence="3 4">
    <name type="scientific">Nonomuraea antimicrobica</name>
    <dbReference type="NCBI Taxonomy" id="561173"/>
    <lineage>
        <taxon>Bacteria</taxon>
        <taxon>Bacillati</taxon>
        <taxon>Actinomycetota</taxon>
        <taxon>Actinomycetes</taxon>
        <taxon>Streptosporangiales</taxon>
        <taxon>Streptosporangiaceae</taxon>
        <taxon>Nonomuraea</taxon>
    </lineage>
</organism>
<accession>A0ABP7C077</accession>
<evidence type="ECO:0000259" key="2">
    <source>
        <dbReference type="Pfam" id="PF13020"/>
    </source>
</evidence>
<dbReference type="Proteomes" id="UP001500902">
    <property type="component" value="Unassembled WGS sequence"/>
</dbReference>
<gene>
    <name evidence="3" type="ORF">GCM10022224_041780</name>
</gene>
<evidence type="ECO:0000313" key="3">
    <source>
        <dbReference type="EMBL" id="GAA3673166.1"/>
    </source>
</evidence>
<evidence type="ECO:0000256" key="1">
    <source>
        <dbReference type="SAM" id="MobiDB-lite"/>
    </source>
</evidence>
<name>A0ABP7C077_9ACTN</name>
<proteinExistence type="predicted"/>
<sequence length="327" mass="35945">MSVTVIDMAEASFLMVHVSQSATGQDNLAFGLETRSWGFPSRIKEYASTKMDFVILGTGAKPRVDLGLWLDDTIDLYVCQAVGNVYEGTAPHWPDEAHDHLVKYPTRFGIEPLARLTDVPLGPTGPLPLAGSDAIRRSGLHRGFGKPVRFNPDKLFKLMGVTPKHSSADSAPLIPLNQTHPVQVPTRPKPPRSVRHGTGAGRQSDPRKREAVERHAVDLAIQHYRQAGWTVKEVGKPYDLRLTKAGAERRVEVKGTTGAPTSVELTANEVQHAREFPEVDLFMVSDITVTGTTPNFTTSGGTATLLPNWEPADEDLRPTRFEYRIPS</sequence>
<feature type="region of interest" description="Disordered" evidence="1">
    <location>
        <begin position="167"/>
        <end position="210"/>
    </location>
</feature>
<dbReference type="InterPro" id="IPR024975">
    <property type="entry name" value="NOV_C"/>
</dbReference>
<dbReference type="EMBL" id="BAAAZP010000081">
    <property type="protein sequence ID" value="GAA3673166.1"/>
    <property type="molecule type" value="Genomic_DNA"/>
</dbReference>
<keyword evidence="4" id="KW-1185">Reference proteome</keyword>
<comment type="caution">
    <text evidence="3">The sequence shown here is derived from an EMBL/GenBank/DDBJ whole genome shotgun (WGS) entry which is preliminary data.</text>
</comment>
<dbReference type="Pfam" id="PF13020">
    <property type="entry name" value="NOV_C"/>
    <property type="match status" value="1"/>
</dbReference>